<comment type="similarity">
    <text evidence="2">Belongs to the G-protein coupled receptor 2 family. Adhesion G-protein coupled receptor (ADGR) subfamily.</text>
</comment>
<evidence type="ECO:0000256" key="8">
    <source>
        <dbReference type="ARBA" id="ARBA00023157"/>
    </source>
</evidence>
<evidence type="ECO:0000259" key="14">
    <source>
        <dbReference type="PROSITE" id="PS50002"/>
    </source>
</evidence>
<evidence type="ECO:0000256" key="11">
    <source>
        <dbReference type="SAM" id="Coils"/>
    </source>
</evidence>
<dbReference type="InterPro" id="IPR036028">
    <property type="entry name" value="SH3-like_dom_sf"/>
</dbReference>
<feature type="region of interest" description="Disordered" evidence="12">
    <location>
        <begin position="170"/>
        <end position="211"/>
    </location>
</feature>
<keyword evidence="18" id="KW-1185">Reference proteome</keyword>
<dbReference type="SMART" id="SM00326">
    <property type="entry name" value="SH3"/>
    <property type="match status" value="3"/>
</dbReference>
<feature type="compositionally biased region" description="Basic and acidic residues" evidence="12">
    <location>
        <begin position="530"/>
        <end position="550"/>
    </location>
</feature>
<keyword evidence="6 13" id="KW-1133">Transmembrane helix</keyword>
<dbReference type="GO" id="GO:0004930">
    <property type="term" value="F:G protein-coupled receptor activity"/>
    <property type="evidence" value="ECO:0007669"/>
    <property type="project" value="InterPro"/>
</dbReference>
<keyword evidence="7 13" id="KW-0472">Membrane</keyword>
<dbReference type="PRINTS" id="PR01695">
    <property type="entry name" value="IGHEPTARCPTR"/>
</dbReference>
<organism evidence="17 18">
    <name type="scientific">Zosterops borbonicus</name>
    <dbReference type="NCBI Taxonomy" id="364589"/>
    <lineage>
        <taxon>Eukaryota</taxon>
        <taxon>Metazoa</taxon>
        <taxon>Chordata</taxon>
        <taxon>Craniata</taxon>
        <taxon>Vertebrata</taxon>
        <taxon>Euteleostomi</taxon>
        <taxon>Archelosauria</taxon>
        <taxon>Archosauria</taxon>
        <taxon>Dinosauria</taxon>
        <taxon>Saurischia</taxon>
        <taxon>Theropoda</taxon>
        <taxon>Coelurosauria</taxon>
        <taxon>Aves</taxon>
        <taxon>Neognathae</taxon>
        <taxon>Neoaves</taxon>
        <taxon>Telluraves</taxon>
        <taxon>Australaves</taxon>
        <taxon>Passeriformes</taxon>
        <taxon>Sylvioidea</taxon>
        <taxon>Zosteropidae</taxon>
        <taxon>Zosterops</taxon>
    </lineage>
</organism>
<dbReference type="PANTHER" id="PTHR45813">
    <property type="entry name" value="IG-LIKE DOMAIN-CONTAINING PROTEIN"/>
    <property type="match status" value="1"/>
</dbReference>
<dbReference type="PROSITE" id="PS50261">
    <property type="entry name" value="G_PROTEIN_RECEP_F2_4"/>
    <property type="match status" value="1"/>
</dbReference>
<feature type="compositionally biased region" description="Basic and acidic residues" evidence="12">
    <location>
        <begin position="239"/>
        <end position="248"/>
    </location>
</feature>
<dbReference type="Pfam" id="PF00002">
    <property type="entry name" value="7tm_2"/>
    <property type="match status" value="1"/>
</dbReference>
<dbReference type="PRINTS" id="PR00249">
    <property type="entry name" value="GPCRSECRETIN"/>
</dbReference>
<evidence type="ECO:0000259" key="15">
    <source>
        <dbReference type="PROSITE" id="PS50221"/>
    </source>
</evidence>
<evidence type="ECO:0000256" key="13">
    <source>
        <dbReference type="SAM" id="Phobius"/>
    </source>
</evidence>
<feature type="transmembrane region" description="Helical" evidence="13">
    <location>
        <begin position="1152"/>
        <end position="1175"/>
    </location>
</feature>
<feature type="transmembrane region" description="Helical" evidence="13">
    <location>
        <begin position="1226"/>
        <end position="1249"/>
    </location>
</feature>
<evidence type="ECO:0000256" key="10">
    <source>
        <dbReference type="PROSITE-ProRule" id="PRU00192"/>
    </source>
</evidence>
<reference evidence="17" key="1">
    <citation type="submission" date="2019-04" db="EMBL/GenBank/DDBJ databases">
        <title>Genome assembly of Zosterops borbonicus 15179.</title>
        <authorList>
            <person name="Leroy T."/>
            <person name="Anselmetti Y."/>
            <person name="Tilak M.-K."/>
            <person name="Nabholz B."/>
        </authorList>
    </citation>
    <scope>NUCLEOTIDE SEQUENCE</scope>
    <source>
        <strain evidence="17">HGM_15179</strain>
        <tissue evidence="17">Muscle</tissue>
    </source>
</reference>
<evidence type="ECO:0000256" key="3">
    <source>
        <dbReference type="ARBA" id="ARBA00022443"/>
    </source>
</evidence>
<evidence type="ECO:0000259" key="16">
    <source>
        <dbReference type="PROSITE" id="PS50261"/>
    </source>
</evidence>
<dbReference type="InterPro" id="IPR057244">
    <property type="entry name" value="GAIN_B"/>
</dbReference>
<name>A0A8K1GTJ1_9PASS</name>
<dbReference type="CDD" id="cd12054">
    <property type="entry name" value="SH3_CD2AP_2"/>
    <property type="match status" value="1"/>
</dbReference>
<feature type="domain" description="SH3" evidence="14">
    <location>
        <begin position="3"/>
        <end position="63"/>
    </location>
</feature>
<dbReference type="Gene3D" id="1.20.1070.10">
    <property type="entry name" value="Rhodopsin 7-helix transmembrane proteins"/>
    <property type="match status" value="1"/>
</dbReference>
<dbReference type="InterPro" id="IPR017981">
    <property type="entry name" value="GPCR_2-like_7TM"/>
</dbReference>
<keyword evidence="9" id="KW-0325">Glycoprotein</keyword>
<feature type="transmembrane region" description="Helical" evidence="13">
    <location>
        <begin position="1106"/>
        <end position="1129"/>
    </location>
</feature>
<dbReference type="FunFam" id="2.30.30.40:FF:000112">
    <property type="entry name" value="SH3 domain-containing kinase-binding protein 1"/>
    <property type="match status" value="1"/>
</dbReference>
<dbReference type="Pfam" id="PF07653">
    <property type="entry name" value="SH3_2"/>
    <property type="match status" value="1"/>
</dbReference>
<dbReference type="EMBL" id="SWJQ01000059">
    <property type="protein sequence ID" value="TRZ23873.1"/>
    <property type="molecule type" value="Genomic_DNA"/>
</dbReference>
<feature type="coiled-coil region" evidence="11">
    <location>
        <begin position="590"/>
        <end position="638"/>
    </location>
</feature>
<evidence type="ECO:0000256" key="2">
    <source>
        <dbReference type="ARBA" id="ARBA00007343"/>
    </source>
</evidence>
<feature type="compositionally biased region" description="Basic and acidic residues" evidence="12">
    <location>
        <begin position="445"/>
        <end position="459"/>
    </location>
</feature>
<accession>A0A8K1GTJ1</accession>
<gene>
    <name evidence="17" type="ORF">HGM15179_003225</name>
</gene>
<feature type="compositionally biased region" description="Acidic residues" evidence="12">
    <location>
        <begin position="171"/>
        <end position="185"/>
    </location>
</feature>
<feature type="domain" description="G-protein coupled receptors family 2 profile 2" evidence="16">
    <location>
        <begin position="994"/>
        <end position="1250"/>
    </location>
</feature>
<feature type="domain" description="SH3" evidence="14">
    <location>
        <begin position="112"/>
        <end position="171"/>
    </location>
</feature>
<evidence type="ECO:0000256" key="4">
    <source>
        <dbReference type="ARBA" id="ARBA00022692"/>
    </source>
</evidence>
<dbReference type="InterPro" id="IPR046338">
    <property type="entry name" value="GAIN_dom_sf"/>
</dbReference>
<evidence type="ECO:0000256" key="6">
    <source>
        <dbReference type="ARBA" id="ARBA00022989"/>
    </source>
</evidence>
<evidence type="ECO:0000256" key="12">
    <source>
        <dbReference type="SAM" id="MobiDB-lite"/>
    </source>
</evidence>
<keyword evidence="4 13" id="KW-0812">Transmembrane</keyword>
<comment type="subcellular location">
    <subcellularLocation>
        <location evidence="1">Membrane</location>
        <topology evidence="1">Multi-pass membrane protein</topology>
    </subcellularLocation>
</comment>
<feature type="region of interest" description="Disordered" evidence="12">
    <location>
        <begin position="233"/>
        <end position="258"/>
    </location>
</feature>
<dbReference type="CDD" id="cd12056">
    <property type="entry name" value="SH3_CD2AP_3"/>
    <property type="match status" value="1"/>
</dbReference>
<dbReference type="InterPro" id="IPR051587">
    <property type="entry name" value="Adhesion_GPCR"/>
</dbReference>
<keyword evidence="8" id="KW-1015">Disulfide bond</keyword>
<protein>
    <submittedName>
        <fullName evidence="17">Uncharacterized protein</fullName>
    </submittedName>
</protein>
<evidence type="ECO:0000313" key="17">
    <source>
        <dbReference type="EMBL" id="TRZ23873.1"/>
    </source>
</evidence>
<feature type="transmembrane region" description="Helical" evidence="13">
    <location>
        <begin position="1201"/>
        <end position="1220"/>
    </location>
</feature>
<dbReference type="InterPro" id="IPR000832">
    <property type="entry name" value="GPCR_2_secretin-like"/>
</dbReference>
<keyword evidence="3 10" id="KW-0728">SH3 domain</keyword>
<dbReference type="PROSITE" id="PS50221">
    <property type="entry name" value="GAIN_B"/>
    <property type="match status" value="1"/>
</dbReference>
<feature type="domain" description="GAIN-B" evidence="15">
    <location>
        <begin position="846"/>
        <end position="990"/>
    </location>
</feature>
<dbReference type="GO" id="GO:0016020">
    <property type="term" value="C:membrane"/>
    <property type="evidence" value="ECO:0007669"/>
    <property type="project" value="UniProtKB-SubCell"/>
</dbReference>
<dbReference type="InterPro" id="IPR035776">
    <property type="entry name" value="CD2AP_SH_2"/>
</dbReference>
<feature type="region of interest" description="Disordered" evidence="12">
    <location>
        <begin position="485"/>
        <end position="567"/>
    </location>
</feature>
<feature type="domain" description="SH3" evidence="14">
    <location>
        <begin position="282"/>
        <end position="342"/>
    </location>
</feature>
<feature type="compositionally biased region" description="Basic and acidic residues" evidence="12">
    <location>
        <begin position="368"/>
        <end position="391"/>
    </location>
</feature>
<feature type="compositionally biased region" description="Pro residues" evidence="12">
    <location>
        <begin position="397"/>
        <end position="407"/>
    </location>
</feature>
<dbReference type="GO" id="GO:0007189">
    <property type="term" value="P:adenylate cyclase-activating G protein-coupled receptor signaling pathway"/>
    <property type="evidence" value="ECO:0007669"/>
    <property type="project" value="TreeGrafter"/>
</dbReference>
<feature type="transmembrane region" description="Helical" evidence="13">
    <location>
        <begin position="1000"/>
        <end position="1023"/>
    </location>
</feature>
<evidence type="ECO:0000256" key="1">
    <source>
        <dbReference type="ARBA" id="ARBA00004141"/>
    </source>
</evidence>
<dbReference type="PROSITE" id="PS50002">
    <property type="entry name" value="SH3"/>
    <property type="match status" value="3"/>
</dbReference>
<feature type="compositionally biased region" description="Polar residues" evidence="12">
    <location>
        <begin position="491"/>
        <end position="501"/>
    </location>
</feature>
<comment type="caution">
    <text evidence="17">The sequence shown here is derived from an EMBL/GenBank/DDBJ whole genome shotgun (WGS) entry which is preliminary data.</text>
</comment>
<dbReference type="FunFam" id="2.30.30.40:FF:000072">
    <property type="entry name" value="Unconventional Myosin IB"/>
    <property type="match status" value="2"/>
</dbReference>
<sequence>MSQLTVDYIVEYDYDAAHDDELTIRVGDIIRNVKKLEEEGWLEGELNGRRGMFPDNFVKEVKKDVEPKDDAVPLRREKSGNVASLVQRMSSYGLPAGGFQPHPPSKGFKKRSKKRQCKVLFDYIPQNEDELELKVGDVIDIIDEVEEGWWSGILNGKAGMFPSNFVKELESTDDGETQDALDDTEPVFNSPTSPVTSPGNGGEPALGPAQPKKIRGVGFGDIFKEGSVKLKTRLSSNESEDKKQDKPLSNHPSGTKLIHFPSITKTENTPEVIKPEAESKPKAKEYCRTIFSYDGSNDELSFKEGEIIQIISKDTGEPGWWRGELNGKEGVFPDNFAVQIQESDKDFPKPKKPPPPVKSPAARPELPTGEKKFLSLRPEEKDEKGALDQKPLKPQAPQVPPKKPIPPSKTNSLLRAGLLHPKRPEKPGLPSSASKTNGEVVTLRPKSEVEPVAKPKLDSEALPLRPKSVEVDSLVVKSSKESDLLSFDDVISTSDNLSHPTANRPKMPGRRLPSRFNSSSPASQNVGPEKNLKVQKEEESAKPKPVETKKPSAFSPVIPPSSQRPSSVILDFLPGDLQLKGETEDEKHSVEELRTQINDLMSLVDALRKEHGRELEKLKKDLEEEKQLRSNLEVLRNKSKTGDEQDICINLVPCQDNGAICIQPCSPSFHGETSFVCEDRKWHMLSDACANLDVQSLFQRISQSEFLPCSAEHSGGGKPSHGKPADGAKHFGAGNQSCQADFSCIIPDILSSPAIPGNIADIVELLKKISQLLSANVTRGKMLTYSRLANHILNSSIISNWAFVKDRNAGSILLDSVNSFAENLLLRNGSESIQEPFIATKGYSIHRNTSGKSFDFSMEFNSTDNISGHVVIPGEEFLRLPRASKAISVAFPTLGAVLETNQLDPAVVNGMVLSVSLPEELQNILLTFEKLNKLEQVGAQCVGWHLAERRWDPGPCAVRAHNVTAVVCACAHRRRTHRSFSILMAPAASRSSVLDYLTRVGLGLSIFSLVFCLVIEAVVWHHVTKTEITYMRHFCLVNIAASLLVADVLFILAAIVHNAALNYQLCVAATFFLHFFYLALFFWMFTLGLLILYGLLFIFFKVTRSVFLAAAFSIGYGCPLVISILTVAITEPKNGYLRSGACWLNWYETKALLAFVVPALSIIVMNLIVVFVVVVKTGRSSVGDGCKSQDLSSMIRVSKNVALLTPLLGLTWGFGLATIINSRSLAFHIVFALLNAFQGFFILLFGTLLDRKAKVGSRKVLAEDVVFSGSDQWEEKEHFLQRVAGLRGAEEPDQLRAWTALSGSTTTGSIMKTRREKALNLLPGAGNHQCCCSPWRKHAET</sequence>
<keyword evidence="5" id="KW-0732">Signal</keyword>
<feature type="compositionally biased region" description="Polar residues" evidence="12">
    <location>
        <begin position="187"/>
        <end position="198"/>
    </location>
</feature>
<evidence type="ECO:0000256" key="9">
    <source>
        <dbReference type="ARBA" id="ARBA00023180"/>
    </source>
</evidence>
<evidence type="ECO:0000256" key="5">
    <source>
        <dbReference type="ARBA" id="ARBA00022729"/>
    </source>
</evidence>
<dbReference type="InterPro" id="IPR008078">
    <property type="entry name" value="GPCR_2_Ig-hepta-like_rcpt"/>
</dbReference>
<dbReference type="InterPro" id="IPR001452">
    <property type="entry name" value="SH3_domain"/>
</dbReference>
<dbReference type="Gene3D" id="2.60.220.50">
    <property type="match status" value="1"/>
</dbReference>
<dbReference type="InterPro" id="IPR035777">
    <property type="entry name" value="CD2AP_SH3_3"/>
</dbReference>
<dbReference type="Proteomes" id="UP000796761">
    <property type="component" value="Unassembled WGS sequence"/>
</dbReference>
<evidence type="ECO:0000313" key="18">
    <source>
        <dbReference type="Proteomes" id="UP000796761"/>
    </source>
</evidence>
<dbReference type="FunFam" id="1.20.1070.10:FF:000058">
    <property type="entry name" value="Adhesion G protein-coupled receptor F5"/>
    <property type="match status" value="1"/>
</dbReference>
<feature type="region of interest" description="Disordered" evidence="12">
    <location>
        <begin position="338"/>
        <end position="462"/>
    </location>
</feature>
<feature type="region of interest" description="Disordered" evidence="12">
    <location>
        <begin position="710"/>
        <end position="729"/>
    </location>
</feature>
<feature type="transmembrane region" description="Helical" evidence="13">
    <location>
        <begin position="1035"/>
        <end position="1055"/>
    </location>
</feature>
<dbReference type="GO" id="GO:0007166">
    <property type="term" value="P:cell surface receptor signaling pathway"/>
    <property type="evidence" value="ECO:0007669"/>
    <property type="project" value="InterPro"/>
</dbReference>
<dbReference type="PANTHER" id="PTHR45813:SF1">
    <property type="entry name" value="ADHESION G PROTEIN-COUPLED RECEPTOR F4"/>
    <property type="match status" value="1"/>
</dbReference>
<evidence type="ECO:0000256" key="7">
    <source>
        <dbReference type="ARBA" id="ARBA00023136"/>
    </source>
</evidence>
<proteinExistence type="inferred from homology"/>
<feature type="transmembrane region" description="Helical" evidence="13">
    <location>
        <begin position="1075"/>
        <end position="1099"/>
    </location>
</feature>
<dbReference type="PRINTS" id="PR00452">
    <property type="entry name" value="SH3DOMAIN"/>
</dbReference>
<feature type="compositionally biased region" description="Polar residues" evidence="12">
    <location>
        <begin position="515"/>
        <end position="526"/>
    </location>
</feature>
<dbReference type="CDD" id="cd15994">
    <property type="entry name" value="7tmB2_GPR111_115"/>
    <property type="match status" value="1"/>
</dbReference>
<dbReference type="Gene3D" id="2.30.30.40">
    <property type="entry name" value="SH3 Domains"/>
    <property type="match status" value="3"/>
</dbReference>
<keyword evidence="11" id="KW-0175">Coiled coil</keyword>
<dbReference type="SUPFAM" id="SSF50044">
    <property type="entry name" value="SH3-domain"/>
    <property type="match status" value="3"/>
</dbReference>
<dbReference type="OrthoDB" id="10040049at2759"/>
<dbReference type="Pfam" id="PF14604">
    <property type="entry name" value="SH3_9"/>
    <property type="match status" value="2"/>
</dbReference>